<keyword evidence="5 8" id="KW-0812">Transmembrane</keyword>
<comment type="subcellular location">
    <subcellularLocation>
        <location evidence="1 8">Cell membrane</location>
        <topology evidence="1 8">Multi-pass membrane protein</topology>
    </subcellularLocation>
</comment>
<dbReference type="GO" id="GO:0005886">
    <property type="term" value="C:plasma membrane"/>
    <property type="evidence" value="ECO:0007669"/>
    <property type="project" value="UniProtKB-SubCell"/>
</dbReference>
<dbReference type="PANTHER" id="PTHR36488:SF8">
    <property type="entry name" value="CASP-LIKE PROTEIN 1U1"/>
    <property type="match status" value="1"/>
</dbReference>
<evidence type="ECO:0000256" key="2">
    <source>
        <dbReference type="ARBA" id="ARBA00007651"/>
    </source>
</evidence>
<evidence type="ECO:0000259" key="10">
    <source>
        <dbReference type="Pfam" id="PF04535"/>
    </source>
</evidence>
<evidence type="ECO:0000256" key="7">
    <source>
        <dbReference type="ARBA" id="ARBA00023136"/>
    </source>
</evidence>
<dbReference type="InterPro" id="IPR006702">
    <property type="entry name" value="CASP_dom"/>
</dbReference>
<evidence type="ECO:0000256" key="1">
    <source>
        <dbReference type="ARBA" id="ARBA00004651"/>
    </source>
</evidence>
<dbReference type="EMBL" id="JBJXBP010000008">
    <property type="protein sequence ID" value="KAL3812800.1"/>
    <property type="molecule type" value="Genomic_DNA"/>
</dbReference>
<gene>
    <name evidence="11" type="ORF">ACJIZ3_014068</name>
</gene>
<dbReference type="InterPro" id="IPR044173">
    <property type="entry name" value="CASPL"/>
</dbReference>
<feature type="transmembrane region" description="Helical" evidence="8">
    <location>
        <begin position="137"/>
        <end position="163"/>
    </location>
</feature>
<feature type="region of interest" description="Disordered" evidence="9">
    <location>
        <begin position="1"/>
        <end position="29"/>
    </location>
</feature>
<comment type="caution">
    <text evidence="11">The sequence shown here is derived from an EMBL/GenBank/DDBJ whole genome shotgun (WGS) entry which is preliminary data.</text>
</comment>
<comment type="similarity">
    <text evidence="2 8">Belongs to the Casparian strip membrane proteins (CASP) family.</text>
</comment>
<keyword evidence="12" id="KW-1185">Reference proteome</keyword>
<feature type="domain" description="Casparian strip membrane protein" evidence="10">
    <location>
        <begin position="45"/>
        <end position="197"/>
    </location>
</feature>
<feature type="transmembrane region" description="Helical" evidence="8">
    <location>
        <begin position="51"/>
        <end position="71"/>
    </location>
</feature>
<proteinExistence type="inferred from homology"/>
<evidence type="ECO:0000256" key="9">
    <source>
        <dbReference type="SAM" id="MobiDB-lite"/>
    </source>
</evidence>
<dbReference type="InterPro" id="IPR006459">
    <property type="entry name" value="CASP/CASPL"/>
</dbReference>
<keyword evidence="6 8" id="KW-1133">Transmembrane helix</keyword>
<reference evidence="11 12" key="1">
    <citation type="submission" date="2024-12" db="EMBL/GenBank/DDBJ databases">
        <title>The unique morphological basis and parallel evolutionary history of personate flowers in Penstemon.</title>
        <authorList>
            <person name="Depatie T.H."/>
            <person name="Wessinger C.A."/>
        </authorList>
    </citation>
    <scope>NUCLEOTIDE SEQUENCE [LARGE SCALE GENOMIC DNA]</scope>
    <source>
        <strain evidence="11">WTNN_2</strain>
        <tissue evidence="11">Leaf</tissue>
    </source>
</reference>
<protein>
    <recommendedName>
        <fullName evidence="8">CASP-like protein</fullName>
    </recommendedName>
</protein>
<feature type="compositionally biased region" description="Basic and acidic residues" evidence="9">
    <location>
        <begin position="9"/>
        <end position="24"/>
    </location>
</feature>
<dbReference type="PANTHER" id="PTHR36488">
    <property type="entry name" value="CASP-LIKE PROTEIN 1U1"/>
    <property type="match status" value="1"/>
</dbReference>
<dbReference type="Pfam" id="PF04535">
    <property type="entry name" value="CASP_dom"/>
    <property type="match status" value="1"/>
</dbReference>
<feature type="transmembrane region" description="Helical" evidence="8">
    <location>
        <begin position="98"/>
        <end position="125"/>
    </location>
</feature>
<organism evidence="11 12">
    <name type="scientific">Penstemon smallii</name>
    <dbReference type="NCBI Taxonomy" id="265156"/>
    <lineage>
        <taxon>Eukaryota</taxon>
        <taxon>Viridiplantae</taxon>
        <taxon>Streptophyta</taxon>
        <taxon>Embryophyta</taxon>
        <taxon>Tracheophyta</taxon>
        <taxon>Spermatophyta</taxon>
        <taxon>Magnoliopsida</taxon>
        <taxon>eudicotyledons</taxon>
        <taxon>Gunneridae</taxon>
        <taxon>Pentapetalae</taxon>
        <taxon>asterids</taxon>
        <taxon>lamiids</taxon>
        <taxon>Lamiales</taxon>
        <taxon>Plantaginaceae</taxon>
        <taxon>Cheloneae</taxon>
        <taxon>Penstemon</taxon>
    </lineage>
</organism>
<accession>A0ABD3RIQ6</accession>
<evidence type="ECO:0000256" key="8">
    <source>
        <dbReference type="RuleBase" id="RU361233"/>
    </source>
</evidence>
<keyword evidence="4 8" id="KW-1003">Cell membrane</keyword>
<dbReference type="Proteomes" id="UP001634393">
    <property type="component" value="Unassembled WGS sequence"/>
</dbReference>
<comment type="subunit">
    <text evidence="3 8">Homodimer and heterodimers.</text>
</comment>
<evidence type="ECO:0000313" key="11">
    <source>
        <dbReference type="EMBL" id="KAL3812800.1"/>
    </source>
</evidence>
<dbReference type="NCBIfam" id="TIGR01569">
    <property type="entry name" value="A_tha_TIGR01569"/>
    <property type="match status" value="1"/>
</dbReference>
<evidence type="ECO:0000313" key="12">
    <source>
        <dbReference type="Proteomes" id="UP001634393"/>
    </source>
</evidence>
<name>A0ABD3RIQ6_9LAMI</name>
<sequence length="220" mass="23493">MATTEATCDPEKVVAEAKPVEGEKAAPPPEVIKTKAETTPPSHRHFALADVVLRFLLFSLALVAVVVMVTGNQTETVRLPFPPFPLAPVPAKFSHSPAFIYFVAALSLAALYGIITTLFSFYALLKPACCPKVLSHFVIFDVLLLGIVAAATGAGGAIAYLGLKGNSHVGWMKVCHVYDNFCKHVGSSIIISGLGSIVLVFLILLYVHSLSKKIPKSSYN</sequence>
<dbReference type="AlphaFoldDB" id="A0ABD3RIQ6"/>
<evidence type="ECO:0000256" key="6">
    <source>
        <dbReference type="ARBA" id="ARBA00022989"/>
    </source>
</evidence>
<evidence type="ECO:0000256" key="4">
    <source>
        <dbReference type="ARBA" id="ARBA00022475"/>
    </source>
</evidence>
<evidence type="ECO:0000256" key="5">
    <source>
        <dbReference type="ARBA" id="ARBA00022692"/>
    </source>
</evidence>
<keyword evidence="7 8" id="KW-0472">Membrane</keyword>
<feature type="transmembrane region" description="Helical" evidence="8">
    <location>
        <begin position="189"/>
        <end position="207"/>
    </location>
</feature>
<evidence type="ECO:0000256" key="3">
    <source>
        <dbReference type="ARBA" id="ARBA00011489"/>
    </source>
</evidence>